<dbReference type="InterPro" id="IPR048354">
    <property type="entry name" value="TOD1_MUCI70_glycTrfase_dom"/>
</dbReference>
<dbReference type="Proteomes" id="UP000184097">
    <property type="component" value="Unassembled WGS sequence"/>
</dbReference>
<protein>
    <recommendedName>
        <fullName evidence="1">TOD1/MUCI70 glycosyltransferase-like domain-containing protein</fullName>
    </recommendedName>
</protein>
<dbReference type="Gene3D" id="3.40.50.720">
    <property type="entry name" value="NAD(P)-binding Rossmann-like Domain"/>
    <property type="match status" value="1"/>
</dbReference>
<gene>
    <name evidence="2" type="ORF">SAMN02745247_00642</name>
</gene>
<accession>A0A1M7RY36</accession>
<reference evidence="2 3" key="1">
    <citation type="submission" date="2016-12" db="EMBL/GenBank/DDBJ databases">
        <authorList>
            <person name="Song W.-J."/>
            <person name="Kurnit D.M."/>
        </authorList>
    </citation>
    <scope>NUCLEOTIDE SEQUENCE [LARGE SCALE GENOMIC DNA]</scope>
    <source>
        <strain evidence="2 3">DSM 14810</strain>
    </source>
</reference>
<evidence type="ECO:0000259" key="1">
    <source>
        <dbReference type="Pfam" id="PF04765"/>
    </source>
</evidence>
<name>A0A1M7RY36_9FIRM</name>
<evidence type="ECO:0000313" key="3">
    <source>
        <dbReference type="Proteomes" id="UP000184097"/>
    </source>
</evidence>
<proteinExistence type="predicted"/>
<dbReference type="PANTHER" id="PTHR12956">
    <property type="entry name" value="ALKALINE CERAMIDASE-RELATED"/>
    <property type="match status" value="1"/>
</dbReference>
<dbReference type="EMBL" id="FRDH01000003">
    <property type="protein sequence ID" value="SHN51091.1"/>
    <property type="molecule type" value="Genomic_DNA"/>
</dbReference>
<dbReference type="RefSeq" id="WP_072700902.1">
    <property type="nucleotide sequence ID" value="NZ_FRDH01000003.1"/>
</dbReference>
<organism evidence="2 3">
    <name type="scientific">Butyrivibrio hungatei DSM 14810</name>
    <dbReference type="NCBI Taxonomy" id="1121132"/>
    <lineage>
        <taxon>Bacteria</taxon>
        <taxon>Bacillati</taxon>
        <taxon>Bacillota</taxon>
        <taxon>Clostridia</taxon>
        <taxon>Lachnospirales</taxon>
        <taxon>Lachnospiraceae</taxon>
        <taxon>Butyrivibrio</taxon>
    </lineage>
</organism>
<dbReference type="PANTHER" id="PTHR12956:SF17">
    <property type="entry name" value="OS01G0749100 PROTEIN"/>
    <property type="match status" value="1"/>
</dbReference>
<sequence length="373" mass="42992">MNNKHDLSQQEISKINDEYEVCIYGAGIVGENMALHLQSIFGLRIDFFCDKNADKWGKEVIPGIKCISPEALAKKGEVFCFALVGLYYRESVLRELKTYSNIKYIMTYDDLIALDSVIEGVLACDDVLQGTSNKSLEKMELSNFKIPNRHNKQIAVYTCITGGYDEIQLSADKSEIADYYVICDNKAESLNDITSIDAGEIIPKDLMDDTRRNRYCKIMGSHIFADYDYSIYVDGNVKIVGDISRYVGNMNEFGFMSHMHAYEDCIYSEAVRVIINGKDDEYIVKKQMGAYRKEGMPRHYGMLHNAILVRENCNPICRELMENWWKEVLYRSKRDQLSLTYCLWKQGIDIEKIGTLGEDMRKNKDFLWIGRHI</sequence>
<dbReference type="InterPro" id="IPR006852">
    <property type="entry name" value="TOD1_MUCI70"/>
</dbReference>
<evidence type="ECO:0000313" key="2">
    <source>
        <dbReference type="EMBL" id="SHN51091.1"/>
    </source>
</evidence>
<dbReference type="Pfam" id="PF04765">
    <property type="entry name" value="TOD1_MUCI70"/>
    <property type="match status" value="1"/>
</dbReference>
<dbReference type="AlphaFoldDB" id="A0A1M7RY36"/>
<feature type="domain" description="TOD1/MUCI70 glycosyltransferase-like" evidence="1">
    <location>
        <begin position="142"/>
        <end position="345"/>
    </location>
</feature>